<keyword evidence="3" id="KW-1003">Cell membrane</keyword>
<name>A0A921DY86_9STAP</name>
<gene>
    <name evidence="8" type="ORF">K8V35_08355</name>
</gene>
<evidence type="ECO:0000256" key="4">
    <source>
        <dbReference type="ARBA" id="ARBA00022692"/>
    </source>
</evidence>
<keyword evidence="4 7" id="KW-0812">Transmembrane</keyword>
<evidence type="ECO:0000256" key="7">
    <source>
        <dbReference type="SAM" id="Phobius"/>
    </source>
</evidence>
<organism evidence="8 9">
    <name type="scientific">Aliicoccus persicus</name>
    <dbReference type="NCBI Taxonomy" id="930138"/>
    <lineage>
        <taxon>Bacteria</taxon>
        <taxon>Bacillati</taxon>
        <taxon>Bacillota</taxon>
        <taxon>Bacilli</taxon>
        <taxon>Bacillales</taxon>
        <taxon>Staphylococcaceae</taxon>
        <taxon>Aliicoccus</taxon>
    </lineage>
</organism>
<dbReference type="GO" id="GO:0005886">
    <property type="term" value="C:plasma membrane"/>
    <property type="evidence" value="ECO:0007669"/>
    <property type="project" value="UniProtKB-SubCell"/>
</dbReference>
<dbReference type="PANTHER" id="PTHR30509">
    <property type="entry name" value="P-HYDROXYBENZOIC ACID EFFLUX PUMP SUBUNIT-RELATED"/>
    <property type="match status" value="1"/>
</dbReference>
<evidence type="ECO:0000256" key="3">
    <source>
        <dbReference type="ARBA" id="ARBA00022475"/>
    </source>
</evidence>
<dbReference type="AlphaFoldDB" id="A0A921DY86"/>
<reference evidence="8" key="2">
    <citation type="submission" date="2021-09" db="EMBL/GenBank/DDBJ databases">
        <authorList>
            <person name="Gilroy R."/>
        </authorList>
    </citation>
    <scope>NUCLEOTIDE SEQUENCE</scope>
    <source>
        <strain evidence="8">6019</strain>
    </source>
</reference>
<comment type="caution">
    <text evidence="8">The sequence shown here is derived from an EMBL/GenBank/DDBJ whole genome shotgun (WGS) entry which is preliminary data.</text>
</comment>
<protein>
    <submittedName>
        <fullName evidence="8">Aromatic acid exporter family protein</fullName>
    </submittedName>
</protein>
<comment type="similarity">
    <text evidence="2">Belongs to the UPF0421 family.</text>
</comment>
<evidence type="ECO:0000256" key="2">
    <source>
        <dbReference type="ARBA" id="ARBA00006544"/>
    </source>
</evidence>
<dbReference type="PANTHER" id="PTHR30509:SF27">
    <property type="entry name" value="UPF0421 PROTEIN YGAE"/>
    <property type="match status" value="1"/>
</dbReference>
<evidence type="ECO:0000313" key="8">
    <source>
        <dbReference type="EMBL" id="HJE20349.1"/>
    </source>
</evidence>
<evidence type="ECO:0000256" key="5">
    <source>
        <dbReference type="ARBA" id="ARBA00022989"/>
    </source>
</evidence>
<comment type="subcellular location">
    <subcellularLocation>
        <location evidence="1">Cell membrane</location>
        <topology evidence="1">Multi-pass membrane protein</topology>
    </subcellularLocation>
</comment>
<keyword evidence="6 7" id="KW-0472">Membrane</keyword>
<feature type="transmembrane region" description="Helical" evidence="7">
    <location>
        <begin position="97"/>
        <end position="116"/>
    </location>
</feature>
<reference evidence="8" key="1">
    <citation type="journal article" date="2021" name="PeerJ">
        <title>Extensive microbial diversity within the chicken gut microbiome revealed by metagenomics and culture.</title>
        <authorList>
            <person name="Gilroy R."/>
            <person name="Ravi A."/>
            <person name="Getino M."/>
            <person name="Pursley I."/>
            <person name="Horton D.L."/>
            <person name="Alikhan N.F."/>
            <person name="Baker D."/>
            <person name="Gharbi K."/>
            <person name="Hall N."/>
            <person name="Watson M."/>
            <person name="Adriaenssens E.M."/>
            <person name="Foster-Nyarko E."/>
            <person name="Jarju S."/>
            <person name="Secka A."/>
            <person name="Antonio M."/>
            <person name="Oren A."/>
            <person name="Chaudhuri R.R."/>
            <person name="La Ragione R."/>
            <person name="Hildebrand F."/>
            <person name="Pallen M.J."/>
        </authorList>
    </citation>
    <scope>NUCLEOTIDE SEQUENCE</scope>
    <source>
        <strain evidence="8">6019</strain>
    </source>
</reference>
<dbReference type="Proteomes" id="UP000763505">
    <property type="component" value="Unassembled WGS sequence"/>
</dbReference>
<proteinExistence type="inferred from homology"/>
<feature type="transmembrane region" description="Helical" evidence="7">
    <location>
        <begin position="59"/>
        <end position="90"/>
    </location>
</feature>
<evidence type="ECO:0000313" key="9">
    <source>
        <dbReference type="Proteomes" id="UP000763505"/>
    </source>
</evidence>
<feature type="transmembrane region" description="Helical" evidence="7">
    <location>
        <begin position="12"/>
        <end position="39"/>
    </location>
</feature>
<dbReference type="EMBL" id="DYYI01000092">
    <property type="protein sequence ID" value="HJE20349.1"/>
    <property type="molecule type" value="Genomic_DNA"/>
</dbReference>
<keyword evidence="5 7" id="KW-1133">Transmembrane helix</keyword>
<feature type="transmembrane region" description="Helical" evidence="7">
    <location>
        <begin position="132"/>
        <end position="150"/>
    </location>
</feature>
<dbReference type="Pfam" id="PF06081">
    <property type="entry name" value="ArAE_1"/>
    <property type="match status" value="1"/>
</dbReference>
<evidence type="ECO:0000256" key="1">
    <source>
        <dbReference type="ARBA" id="ARBA00004651"/>
    </source>
</evidence>
<accession>A0A921DY86</accession>
<evidence type="ECO:0000256" key="6">
    <source>
        <dbReference type="ARBA" id="ARBA00023136"/>
    </source>
</evidence>
<sequence>MKIGARVIKTGIAIVLTLLIVDWLGFEPGLIAAIAAVFALQPNIHRSIKRFWEQVQGNLIGAIAAVSMLLLFGNSIVVIGLTTILVLALLQVFKLQAVSTLAVVTMIAILDAPTLANSESMGDFFITAGERIALVMTGVVSALIVNLVFLPPKYESRLYHNTFNVTGDIFKWIRLEINSVTDFTIVKKDIKSIQDRIVKLETMYLYYKEERNYLRKNNFSLARKKMLYGRLLASTNQAFALLRKLNRYQNDYNHLDEELQYRMKVEIDMLMSHHEQLFMKFNERVGPEDNYIYTTHSEEHFELTLIEMFTKLFNETKNNIDDNHYENIMSLMASIHEYRDVLQSLDRITTSYFKFHAKNHELKIDDETMDI</sequence>
<dbReference type="InterPro" id="IPR010343">
    <property type="entry name" value="ArAE_1"/>
</dbReference>